<dbReference type="SUPFAM" id="SSF53743">
    <property type="entry name" value="FucI/AraA N-terminal and middle domains"/>
    <property type="match status" value="1"/>
</dbReference>
<dbReference type="InterPro" id="IPR038583">
    <property type="entry name" value="AraA_N_sf"/>
</dbReference>
<dbReference type="PANTHER" id="PTHR38464:SF1">
    <property type="entry name" value="L-ARABINOSE ISOMERASE"/>
    <property type="match status" value="1"/>
</dbReference>
<reference evidence="8" key="1">
    <citation type="submission" date="2020-02" db="EMBL/GenBank/DDBJ databases">
        <authorList>
            <person name="Meier V. D."/>
        </authorList>
    </citation>
    <scope>NUCLEOTIDE SEQUENCE</scope>
    <source>
        <strain evidence="8">AVDCRST_MAG78</strain>
    </source>
</reference>
<feature type="domain" description="L-arabinose isomerase central" evidence="7">
    <location>
        <begin position="200"/>
        <end position="324"/>
    </location>
</feature>
<evidence type="ECO:0000256" key="5">
    <source>
        <dbReference type="ARBA" id="ARBA00023277"/>
    </source>
</evidence>
<evidence type="ECO:0000259" key="7">
    <source>
        <dbReference type="Pfam" id="PF24856"/>
    </source>
</evidence>
<accession>A0A6J4QRL3</accession>
<dbReference type="GO" id="GO:0005829">
    <property type="term" value="C:cytosol"/>
    <property type="evidence" value="ECO:0007669"/>
    <property type="project" value="TreeGrafter"/>
</dbReference>
<keyword evidence="3" id="KW-0464">Manganese</keyword>
<dbReference type="AlphaFoldDB" id="A0A6J4QRL3"/>
<sequence>MSSIRDSRAKVGVFGIGLEAYWEQFGGLKERLEGYRRHVEERVGGWADVVSPGLVDTAPKAYAAGRQFAEERVDLIFCHAATYATSSQVLPAVQEAKVPVVVLNLQPVSALNYEAADTGEWLANCSACCVPEISNAFERAGIPFNVVSGMLYEDGWAWGEIEEWCRAAKVVRTLRGSRFGFLGHTYPGMLDMYSDFTMHHAEFGLHVEVLEMDDLKDHVDGADGEVVGAKVEETERTFEFDEGVTRESLEEAAKVSVGLDGLVEEAGLDALAYYYRGTNGSEYERLGANLILGNSLLTARGIPASGEGDLKNAVAMKVMDVLDAGGSFTEFYAMDFDENFLLMGHDGPGHVAISDRKPVLRELDVYHGKAGGGVSVEFSVRTGPVTIFSVTQTRDGRLKMLAAEGEALPGPTLSIGNTNSRIRFSLPPAAFMNAWCEHGPTHHCALGTGHQAGVLRKVARLLGLEFVEVG</sequence>
<feature type="domain" description="L-fucose isomerase C-terminal" evidence="6">
    <location>
        <begin position="366"/>
        <end position="467"/>
    </location>
</feature>
<evidence type="ECO:0000256" key="4">
    <source>
        <dbReference type="ARBA" id="ARBA00023235"/>
    </source>
</evidence>
<dbReference type="InterPro" id="IPR009015">
    <property type="entry name" value="Fucose_isomerase_N/cen_sf"/>
</dbReference>
<evidence type="ECO:0000256" key="3">
    <source>
        <dbReference type="ARBA" id="ARBA00023211"/>
    </source>
</evidence>
<gene>
    <name evidence="8" type="ORF">AVDCRST_MAG78-3466</name>
</gene>
<dbReference type="InterPro" id="IPR015888">
    <property type="entry name" value="Fuc_isomerase_C"/>
</dbReference>
<evidence type="ECO:0000313" key="8">
    <source>
        <dbReference type="EMBL" id="CAA9451571.1"/>
    </source>
</evidence>
<keyword evidence="2" id="KW-0054">Arabinose catabolism</keyword>
<evidence type="ECO:0000256" key="1">
    <source>
        <dbReference type="ARBA" id="ARBA00022723"/>
    </source>
</evidence>
<keyword evidence="4 8" id="KW-0413">Isomerase</keyword>
<dbReference type="GO" id="GO:0008733">
    <property type="term" value="F:L-arabinose isomerase activity"/>
    <property type="evidence" value="ECO:0007669"/>
    <property type="project" value="InterPro"/>
</dbReference>
<organism evidence="8">
    <name type="scientific">uncultured Rubrobacteraceae bacterium</name>
    <dbReference type="NCBI Taxonomy" id="349277"/>
    <lineage>
        <taxon>Bacteria</taxon>
        <taxon>Bacillati</taxon>
        <taxon>Actinomycetota</taxon>
        <taxon>Rubrobacteria</taxon>
        <taxon>Rubrobacterales</taxon>
        <taxon>Rubrobacteraceae</taxon>
        <taxon>environmental samples</taxon>
    </lineage>
</organism>
<protein>
    <submittedName>
        <fullName evidence="8">Putative L-arabinose isomerase</fullName>
    </submittedName>
</protein>
<evidence type="ECO:0000259" key="6">
    <source>
        <dbReference type="Pfam" id="PF02952"/>
    </source>
</evidence>
<dbReference type="EMBL" id="CADCVB010000227">
    <property type="protein sequence ID" value="CAA9451571.1"/>
    <property type="molecule type" value="Genomic_DNA"/>
</dbReference>
<dbReference type="GO" id="GO:0046872">
    <property type="term" value="F:metal ion binding"/>
    <property type="evidence" value="ECO:0007669"/>
    <property type="project" value="UniProtKB-KW"/>
</dbReference>
<dbReference type="InterPro" id="IPR055390">
    <property type="entry name" value="AraA_central"/>
</dbReference>
<dbReference type="Gene3D" id="3.40.50.10940">
    <property type="match status" value="1"/>
</dbReference>
<name>A0A6J4QRL3_9ACTN</name>
<dbReference type="PANTHER" id="PTHR38464">
    <property type="entry name" value="L-ARABINOSE ISOMERASE"/>
    <property type="match status" value="1"/>
</dbReference>
<evidence type="ECO:0000256" key="2">
    <source>
        <dbReference type="ARBA" id="ARBA00022935"/>
    </source>
</evidence>
<dbReference type="Pfam" id="PF24856">
    <property type="entry name" value="AraA_central"/>
    <property type="match status" value="1"/>
</dbReference>
<dbReference type="CDD" id="cd00578">
    <property type="entry name" value="L-fuc_L-ara-isomerases"/>
    <property type="match status" value="1"/>
</dbReference>
<dbReference type="SUPFAM" id="SSF50443">
    <property type="entry name" value="FucI/AraA C-terminal domain-like"/>
    <property type="match status" value="1"/>
</dbReference>
<proteinExistence type="predicted"/>
<dbReference type="Pfam" id="PF02952">
    <property type="entry name" value="Fucose_iso_C"/>
    <property type="match status" value="1"/>
</dbReference>
<dbReference type="InterPro" id="IPR004216">
    <property type="entry name" value="Fuc/Ara_isomerase_C"/>
</dbReference>
<keyword evidence="5" id="KW-0119">Carbohydrate metabolism</keyword>
<dbReference type="GO" id="GO:0019569">
    <property type="term" value="P:L-arabinose catabolic process to D-xylulose 5-phosphate"/>
    <property type="evidence" value="ECO:0007669"/>
    <property type="project" value="TreeGrafter"/>
</dbReference>
<dbReference type="InterPro" id="IPR003762">
    <property type="entry name" value="Lara_isomerase"/>
</dbReference>
<keyword evidence="1" id="KW-0479">Metal-binding</keyword>